<dbReference type="RefSeq" id="WP_157582763.1">
    <property type="nucleotide sequence ID" value="NZ_WPIN01000001.1"/>
</dbReference>
<organism evidence="3 4">
    <name type="scientific">Spirosoma arboris</name>
    <dbReference type="NCBI Taxonomy" id="2682092"/>
    <lineage>
        <taxon>Bacteria</taxon>
        <taxon>Pseudomonadati</taxon>
        <taxon>Bacteroidota</taxon>
        <taxon>Cytophagia</taxon>
        <taxon>Cytophagales</taxon>
        <taxon>Cytophagaceae</taxon>
        <taxon>Spirosoma</taxon>
    </lineage>
</organism>
<name>A0A7K1S491_9BACT</name>
<dbReference type="Pfam" id="PF01381">
    <property type="entry name" value="HTH_3"/>
    <property type="match status" value="1"/>
</dbReference>
<dbReference type="Gene3D" id="1.10.260.40">
    <property type="entry name" value="lambda repressor-like DNA-binding domains"/>
    <property type="match status" value="1"/>
</dbReference>
<dbReference type="InterPro" id="IPR013430">
    <property type="entry name" value="Toxin_antidote_HigA"/>
</dbReference>
<dbReference type="InterPro" id="IPR010982">
    <property type="entry name" value="Lambda_DNA-bd_dom_sf"/>
</dbReference>
<protein>
    <submittedName>
        <fullName evidence="3">HigA family addiction module antidote protein</fullName>
    </submittedName>
</protein>
<accession>A0A7K1S491</accession>
<reference evidence="3 4" key="1">
    <citation type="submission" date="2019-12" db="EMBL/GenBank/DDBJ databases">
        <title>Spirosoma sp. HMF4905 genome sequencing and assembly.</title>
        <authorList>
            <person name="Kang H."/>
            <person name="Cha I."/>
            <person name="Kim H."/>
            <person name="Joh K."/>
        </authorList>
    </citation>
    <scope>NUCLEOTIDE SEQUENCE [LARGE SCALE GENOMIC DNA]</scope>
    <source>
        <strain evidence="3 4">HMF4905</strain>
    </source>
</reference>
<gene>
    <name evidence="3" type="ORF">GO755_01310</name>
</gene>
<feature type="domain" description="HTH cro/C1-type" evidence="2">
    <location>
        <begin position="30"/>
        <end position="75"/>
    </location>
</feature>
<dbReference type="CDD" id="cd00093">
    <property type="entry name" value="HTH_XRE"/>
    <property type="match status" value="1"/>
</dbReference>
<dbReference type="SUPFAM" id="SSF47413">
    <property type="entry name" value="lambda repressor-like DNA-binding domains"/>
    <property type="match status" value="1"/>
</dbReference>
<dbReference type="Proteomes" id="UP000436006">
    <property type="component" value="Unassembled WGS sequence"/>
</dbReference>
<proteinExistence type="predicted"/>
<sequence length="110" mass="12308">MEDTRVKGPMKNPVHPGQVLKGLYLEPLELSITDAAKGLGITRKTLSQLINGHHGITPDMALRLAEAFNTTPQLWLNMQQNFDLRQAEKKEKNYTVRHFWASSGTGLQPA</sequence>
<dbReference type="AlphaFoldDB" id="A0A7K1S491"/>
<dbReference type="NCBIfam" id="TIGR02607">
    <property type="entry name" value="antidote_HigA"/>
    <property type="match status" value="1"/>
</dbReference>
<dbReference type="PROSITE" id="PS50943">
    <property type="entry name" value="HTH_CROC1"/>
    <property type="match status" value="1"/>
</dbReference>
<dbReference type="PANTHER" id="PTHR36924:SF1">
    <property type="entry name" value="ANTITOXIN HIGA-1"/>
    <property type="match status" value="1"/>
</dbReference>
<dbReference type="SMART" id="SM00530">
    <property type="entry name" value="HTH_XRE"/>
    <property type="match status" value="1"/>
</dbReference>
<keyword evidence="4" id="KW-1185">Reference proteome</keyword>
<dbReference type="InterPro" id="IPR001387">
    <property type="entry name" value="Cro/C1-type_HTH"/>
</dbReference>
<keyword evidence="1" id="KW-0238">DNA-binding</keyword>
<evidence type="ECO:0000256" key="1">
    <source>
        <dbReference type="ARBA" id="ARBA00023125"/>
    </source>
</evidence>
<dbReference type="PANTHER" id="PTHR36924">
    <property type="entry name" value="ANTITOXIN HIGA-1"/>
    <property type="match status" value="1"/>
</dbReference>
<evidence type="ECO:0000313" key="4">
    <source>
        <dbReference type="Proteomes" id="UP000436006"/>
    </source>
</evidence>
<evidence type="ECO:0000313" key="3">
    <source>
        <dbReference type="EMBL" id="MVM28651.1"/>
    </source>
</evidence>
<dbReference type="GO" id="GO:0003677">
    <property type="term" value="F:DNA binding"/>
    <property type="evidence" value="ECO:0007669"/>
    <property type="project" value="UniProtKB-KW"/>
</dbReference>
<evidence type="ECO:0000259" key="2">
    <source>
        <dbReference type="PROSITE" id="PS50943"/>
    </source>
</evidence>
<dbReference type="EMBL" id="WPIN01000001">
    <property type="protein sequence ID" value="MVM28651.1"/>
    <property type="molecule type" value="Genomic_DNA"/>
</dbReference>
<comment type="caution">
    <text evidence="3">The sequence shown here is derived from an EMBL/GenBank/DDBJ whole genome shotgun (WGS) entry which is preliminary data.</text>
</comment>